<evidence type="ECO:0000256" key="2">
    <source>
        <dbReference type="ARBA" id="ARBA00022737"/>
    </source>
</evidence>
<dbReference type="InterPro" id="IPR000061">
    <property type="entry name" value="Surp"/>
</dbReference>
<dbReference type="InterPro" id="IPR040397">
    <property type="entry name" value="SWAP"/>
</dbReference>
<feature type="compositionally biased region" description="Basic residues" evidence="7">
    <location>
        <begin position="717"/>
        <end position="755"/>
    </location>
</feature>
<feature type="compositionally biased region" description="Basic and acidic residues" evidence="7">
    <location>
        <begin position="564"/>
        <end position="576"/>
    </location>
</feature>
<dbReference type="Pfam" id="PF01805">
    <property type="entry name" value="Surp"/>
    <property type="match status" value="2"/>
</dbReference>
<feature type="region of interest" description="Disordered" evidence="7">
    <location>
        <begin position="479"/>
        <end position="516"/>
    </location>
</feature>
<dbReference type="PROSITE" id="PS50128">
    <property type="entry name" value="SURP"/>
    <property type="match status" value="2"/>
</dbReference>
<feature type="region of interest" description="Disordered" evidence="7">
    <location>
        <begin position="528"/>
        <end position="588"/>
    </location>
</feature>
<dbReference type="KEGG" id="btab:109041417"/>
<feature type="compositionally biased region" description="Low complexity" evidence="7">
    <location>
        <begin position="554"/>
        <end position="563"/>
    </location>
</feature>
<evidence type="ECO:0000259" key="8">
    <source>
        <dbReference type="PROSITE" id="PS50128"/>
    </source>
</evidence>
<dbReference type="Gene3D" id="1.10.10.790">
    <property type="entry name" value="Surp module"/>
    <property type="match status" value="2"/>
</dbReference>
<feature type="compositionally biased region" description="Polar residues" evidence="7">
    <location>
        <begin position="633"/>
        <end position="651"/>
    </location>
</feature>
<feature type="region of interest" description="Disordered" evidence="7">
    <location>
        <begin position="632"/>
        <end position="803"/>
    </location>
</feature>
<keyword evidence="5" id="KW-0804">Transcription</keyword>
<evidence type="ECO:0000313" key="10">
    <source>
        <dbReference type="Proteomes" id="UP001152759"/>
    </source>
</evidence>
<dbReference type="EMBL" id="OU963867">
    <property type="protein sequence ID" value="CAH0391488.1"/>
    <property type="molecule type" value="Genomic_DNA"/>
</dbReference>
<feature type="region of interest" description="Disordered" evidence="7">
    <location>
        <begin position="144"/>
        <end position="169"/>
    </location>
</feature>
<feature type="domain" description="SURP motif" evidence="8">
    <location>
        <begin position="426"/>
        <end position="466"/>
    </location>
</feature>
<proteinExistence type="predicted"/>
<evidence type="ECO:0000256" key="3">
    <source>
        <dbReference type="ARBA" id="ARBA00022884"/>
    </source>
</evidence>
<accession>A0A9P0F499</accession>
<dbReference type="InterPro" id="IPR019147">
    <property type="entry name" value="SWAP_N_domain"/>
</dbReference>
<feature type="domain" description="SURP motif" evidence="8">
    <location>
        <begin position="195"/>
        <end position="237"/>
    </location>
</feature>
<name>A0A9P0F499_BEMTA</name>
<feature type="compositionally biased region" description="Basic residues" evidence="7">
    <location>
        <begin position="762"/>
        <end position="785"/>
    </location>
</feature>
<dbReference type="AlphaFoldDB" id="A0A9P0F499"/>
<feature type="compositionally biased region" description="Polar residues" evidence="7">
    <location>
        <begin position="479"/>
        <end position="489"/>
    </location>
</feature>
<evidence type="ECO:0000256" key="1">
    <source>
        <dbReference type="ARBA" id="ARBA00022664"/>
    </source>
</evidence>
<keyword evidence="4" id="KW-0805">Transcription regulation</keyword>
<feature type="region of interest" description="Disordered" evidence="7">
    <location>
        <begin position="323"/>
        <end position="361"/>
    </location>
</feature>
<reference evidence="9" key="1">
    <citation type="submission" date="2021-12" db="EMBL/GenBank/DDBJ databases">
        <authorList>
            <person name="King R."/>
        </authorList>
    </citation>
    <scope>NUCLEOTIDE SEQUENCE</scope>
</reference>
<evidence type="ECO:0000256" key="5">
    <source>
        <dbReference type="ARBA" id="ARBA00023163"/>
    </source>
</evidence>
<dbReference type="InterPro" id="IPR035967">
    <property type="entry name" value="SWAP/Surp_sf"/>
</dbReference>
<dbReference type="SUPFAM" id="SSF109905">
    <property type="entry name" value="Surp module (SWAP domain)"/>
    <property type="match status" value="2"/>
</dbReference>
<feature type="compositionally biased region" description="Polar residues" evidence="7">
    <location>
        <begin position="496"/>
        <end position="505"/>
    </location>
</feature>
<dbReference type="SMART" id="SM01141">
    <property type="entry name" value="DRY_EERY"/>
    <property type="match status" value="1"/>
</dbReference>
<evidence type="ECO:0000313" key="9">
    <source>
        <dbReference type="EMBL" id="CAH0391488.1"/>
    </source>
</evidence>
<evidence type="ECO:0000256" key="6">
    <source>
        <dbReference type="ARBA" id="ARBA00023187"/>
    </source>
</evidence>
<keyword evidence="2" id="KW-0677">Repeat</keyword>
<dbReference type="Proteomes" id="UP001152759">
    <property type="component" value="Chromosome 6"/>
</dbReference>
<keyword evidence="1" id="KW-0507">mRNA processing</keyword>
<dbReference type="PANTHER" id="PTHR13161">
    <property type="entry name" value="SPLICING FACTOR SUPPRESSOR OF WHITE APRICOT"/>
    <property type="match status" value="1"/>
</dbReference>
<dbReference type="PANTHER" id="PTHR13161:SF15">
    <property type="entry name" value="SPLICING FACTOR, SUPPRESSOR OF WHITE-APRICOT HOMOLOG"/>
    <property type="match status" value="1"/>
</dbReference>
<dbReference type="GO" id="GO:0000395">
    <property type="term" value="P:mRNA 5'-splice site recognition"/>
    <property type="evidence" value="ECO:0007669"/>
    <property type="project" value="TreeGrafter"/>
</dbReference>
<keyword evidence="10" id="KW-1185">Reference proteome</keyword>
<dbReference type="GO" id="GO:0003723">
    <property type="term" value="F:RNA binding"/>
    <property type="evidence" value="ECO:0007669"/>
    <property type="project" value="UniProtKB-KW"/>
</dbReference>
<feature type="compositionally biased region" description="Basic and acidic residues" evidence="7">
    <location>
        <begin position="147"/>
        <end position="162"/>
    </location>
</feature>
<evidence type="ECO:0000256" key="4">
    <source>
        <dbReference type="ARBA" id="ARBA00023015"/>
    </source>
</evidence>
<evidence type="ECO:0000256" key="7">
    <source>
        <dbReference type="SAM" id="MobiDB-lite"/>
    </source>
</evidence>
<dbReference type="SMART" id="SM00648">
    <property type="entry name" value="SWAP"/>
    <property type="match status" value="2"/>
</dbReference>
<feature type="compositionally biased region" description="Pro residues" evidence="7">
    <location>
        <begin position="332"/>
        <end position="344"/>
    </location>
</feature>
<protein>
    <recommendedName>
        <fullName evidence="8">SURP motif domain-containing protein</fullName>
    </recommendedName>
</protein>
<keyword evidence="3" id="KW-0694">RNA-binding</keyword>
<dbReference type="Pfam" id="PF09750">
    <property type="entry name" value="DRY_EERY"/>
    <property type="match status" value="1"/>
</dbReference>
<sequence length="803" mass="90603">MSTINNDKTWQLNESGILRKKNVPKEELLVFGYSCKLFRDDQRALLIDQGKHLIPWMGDESLKIDRYDGRGTLYDLSMYEALPDGQDRWFGLSSEERYVEQMCDEERYRALTTNEDEEALYQEEELKRLQQALDGEKAYGQVGFTYSEEKKEEGEGNETKKEEEEDEEDAPFIVPHELDIPVGMVVPEKTKLNAIIERTAQFICEQGAQMEVLLKMKQANNPQFQFLSFGSALHPYYRHVYMAIKTGRYRPQTQQQKALEEKAREEANSEHYLHPSLATVPLEPPEPAPGVVIPAINYKPSSDCAYSMLVNKIKEKQSNMALPSVPSLLPKEPTPPPAPSPPRISQPSPKIDHDESSNPSVEVGSIAVSTATTPVSNSTLRKRRKKARAEQALADSHFYAPEEDEDTCMEAPVCPIETPPPHMQLIIDKMASYVAKNGIDFEGIVKSKGDPRFSFLEEGHQYHPYYRQKVNLYMKLNPEASQSEQSIDSNGAPAPSTESNLSVDENSQEAKARSKPVPVCFSIKKPKEAESLESRSALPVEESSEDEDSDDRNSNTSKSSKSNQETKKTEQLEKTGSHSTENNARWIEERVKDKLSATAKEKLLAKERERQIQQERKKRAAAFLNLLQKDRLVTSNHNQEGGSTATQNNVTEADDVESLPSPSSVIAISDNSSDEEENSGKKKKLNGSQVNHPVIDLSPLSSSRRQKRSPSPSLNPPKKKRKKHSSKSSKKSHSKSSHKSRHKSDQHRKHSKKHSRSESQKHSHKRHRHSSKTKRRHEKKSKHRSSSSSSSYDSESDSSSSSS</sequence>
<keyword evidence="6" id="KW-0508">mRNA splicing</keyword>
<organism evidence="9 10">
    <name type="scientific">Bemisia tabaci</name>
    <name type="common">Sweetpotato whitefly</name>
    <name type="synonym">Aleurodes tabaci</name>
    <dbReference type="NCBI Taxonomy" id="7038"/>
    <lineage>
        <taxon>Eukaryota</taxon>
        <taxon>Metazoa</taxon>
        <taxon>Ecdysozoa</taxon>
        <taxon>Arthropoda</taxon>
        <taxon>Hexapoda</taxon>
        <taxon>Insecta</taxon>
        <taxon>Pterygota</taxon>
        <taxon>Neoptera</taxon>
        <taxon>Paraneoptera</taxon>
        <taxon>Hemiptera</taxon>
        <taxon>Sternorrhyncha</taxon>
        <taxon>Aleyrodoidea</taxon>
        <taxon>Aleyrodidae</taxon>
        <taxon>Aleyrodinae</taxon>
        <taxon>Bemisia</taxon>
    </lineage>
</organism>
<gene>
    <name evidence="9" type="ORF">BEMITA_LOCUS10098</name>
</gene>
<feature type="compositionally biased region" description="Low complexity" evidence="7">
    <location>
        <begin position="786"/>
        <end position="803"/>
    </location>
</feature>